<keyword evidence="5" id="KW-1185">Reference proteome</keyword>
<dbReference type="GO" id="GO:0005524">
    <property type="term" value="F:ATP binding"/>
    <property type="evidence" value="ECO:0007669"/>
    <property type="project" value="InterPro"/>
</dbReference>
<dbReference type="PANTHER" id="PTHR45794:SF1">
    <property type="entry name" value="LEUCINE--TRNA LIGASE, CYTOPLASMIC"/>
    <property type="match status" value="1"/>
</dbReference>
<dbReference type="Proteomes" id="UP001153709">
    <property type="component" value="Chromosome 3"/>
</dbReference>
<reference evidence="4" key="1">
    <citation type="submission" date="2022-01" db="EMBL/GenBank/DDBJ databases">
        <authorList>
            <person name="King R."/>
        </authorList>
    </citation>
    <scope>NUCLEOTIDE SEQUENCE</scope>
</reference>
<evidence type="ECO:0000313" key="5">
    <source>
        <dbReference type="Proteomes" id="UP001153709"/>
    </source>
</evidence>
<protein>
    <recommendedName>
        <fullName evidence="6">CRC domain-containing protein</fullName>
    </recommendedName>
</protein>
<dbReference type="EMBL" id="OU898278">
    <property type="protein sequence ID" value="CAG9832359.1"/>
    <property type="molecule type" value="Genomic_DNA"/>
</dbReference>
<name>A0A9N9T184_DIABA</name>
<dbReference type="PANTHER" id="PTHR45794">
    <property type="entry name" value="LEUCYL-TRNA SYNTHETASE"/>
    <property type="match status" value="1"/>
</dbReference>
<feature type="domain" description="Leucine--tRNA ligase ubiquitin-like" evidence="2">
    <location>
        <begin position="196"/>
        <end position="305"/>
    </location>
</feature>
<dbReference type="Pfam" id="PF22947">
    <property type="entry name" value="ULD_3"/>
    <property type="match status" value="1"/>
</dbReference>
<proteinExistence type="inferred from homology"/>
<accession>A0A9N9T184</accession>
<feature type="domain" description="Leucine--tRNA ligase RagD-binding" evidence="3">
    <location>
        <begin position="84"/>
        <end position="144"/>
    </location>
</feature>
<dbReference type="AlphaFoldDB" id="A0A9N9T184"/>
<evidence type="ECO:0008006" key="6">
    <source>
        <dbReference type="Google" id="ProtNLM"/>
    </source>
</evidence>
<evidence type="ECO:0000259" key="3">
    <source>
        <dbReference type="Pfam" id="PF24810"/>
    </source>
</evidence>
<gene>
    <name evidence="4" type="ORF">DIABBA_LOCUS5861</name>
</gene>
<dbReference type="InterPro" id="IPR055416">
    <property type="entry name" value="RBD_LARS1"/>
</dbReference>
<dbReference type="GO" id="GO:0004823">
    <property type="term" value="F:leucine-tRNA ligase activity"/>
    <property type="evidence" value="ECO:0007669"/>
    <property type="project" value="InterPro"/>
</dbReference>
<dbReference type="OrthoDB" id="10249672at2759"/>
<organism evidence="4 5">
    <name type="scientific">Diabrotica balteata</name>
    <name type="common">Banded cucumber beetle</name>
    <dbReference type="NCBI Taxonomy" id="107213"/>
    <lineage>
        <taxon>Eukaryota</taxon>
        <taxon>Metazoa</taxon>
        <taxon>Ecdysozoa</taxon>
        <taxon>Arthropoda</taxon>
        <taxon>Hexapoda</taxon>
        <taxon>Insecta</taxon>
        <taxon>Pterygota</taxon>
        <taxon>Neoptera</taxon>
        <taxon>Endopterygota</taxon>
        <taxon>Coleoptera</taxon>
        <taxon>Polyphaga</taxon>
        <taxon>Cucujiformia</taxon>
        <taxon>Chrysomeloidea</taxon>
        <taxon>Chrysomelidae</taxon>
        <taxon>Galerucinae</taxon>
        <taxon>Diabroticina</taxon>
        <taxon>Diabroticites</taxon>
        <taxon>Diabrotica</taxon>
    </lineage>
</organism>
<dbReference type="Pfam" id="PF24810">
    <property type="entry name" value="RBD_LARS1"/>
    <property type="match status" value="1"/>
</dbReference>
<evidence type="ECO:0000256" key="1">
    <source>
        <dbReference type="ARBA" id="ARBA00005594"/>
    </source>
</evidence>
<dbReference type="GO" id="GO:0006429">
    <property type="term" value="P:leucyl-tRNA aminoacylation"/>
    <property type="evidence" value="ECO:0007669"/>
    <property type="project" value="InterPro"/>
</dbReference>
<comment type="similarity">
    <text evidence="1">Belongs to the class-I aminoacyl-tRNA synthetase family.</text>
</comment>
<evidence type="ECO:0000259" key="2">
    <source>
        <dbReference type="Pfam" id="PF22947"/>
    </source>
</evidence>
<sequence>MEHNCFDFNYFEGETSLDILQKYFCSCTGKCSTKNCNCISYNLECCAVCTCTPKNCKNVKDDFIEDNEISLLDGNPVAVDENFQIIDNENDANKGVLPDNKTLSVEFGKMNELKKYMKRVMPFVQATRDKIEQLGVKALALTLEFDEAAVLKTNSAYLAYTLDLEEVIIKYTDDPEATDKMKECCPGSPFVLFSAKPGIKLEFINPVPQNGLFSKVLTVSDGDTYEKVVQRLAKDSKAMKKPESIQLWRFEDPVLGPTKIPAFNEPTKNKIQVSPDSVFKIDESKLKLLLGKETVDVGSQITYLVV</sequence>
<dbReference type="InterPro" id="IPR054509">
    <property type="entry name" value="LARS1_ULD"/>
</dbReference>
<evidence type="ECO:0000313" key="4">
    <source>
        <dbReference type="EMBL" id="CAG9832359.1"/>
    </source>
</evidence>
<dbReference type="InterPro" id="IPR004493">
    <property type="entry name" value="Leu-tRNA-synth_Ia_arc/euk"/>
</dbReference>